<gene>
    <name evidence="2" type="ORF">VP01_763g1</name>
</gene>
<keyword evidence="1" id="KW-1133">Transmembrane helix</keyword>
<reference evidence="2 3" key="1">
    <citation type="submission" date="2015-08" db="EMBL/GenBank/DDBJ databases">
        <title>Next Generation Sequencing and Analysis of the Genome of Puccinia sorghi L Schw, the Causal Agent of Maize Common Rust.</title>
        <authorList>
            <person name="Rochi L."/>
            <person name="Burguener G."/>
            <person name="Darino M."/>
            <person name="Turjanski A."/>
            <person name="Kreff E."/>
            <person name="Dieguez M.J."/>
            <person name="Sacco F."/>
        </authorList>
    </citation>
    <scope>NUCLEOTIDE SEQUENCE [LARGE SCALE GENOMIC DNA]</scope>
    <source>
        <strain evidence="2 3">RO10H11247</strain>
    </source>
</reference>
<dbReference type="EMBL" id="LAVV01013094">
    <property type="protein sequence ID" value="KNZ45988.1"/>
    <property type="molecule type" value="Genomic_DNA"/>
</dbReference>
<protein>
    <submittedName>
        <fullName evidence="2">Uncharacterized protein</fullName>
    </submittedName>
</protein>
<dbReference type="Proteomes" id="UP000037035">
    <property type="component" value="Unassembled WGS sequence"/>
</dbReference>
<feature type="transmembrane region" description="Helical" evidence="1">
    <location>
        <begin position="142"/>
        <end position="162"/>
    </location>
</feature>
<keyword evidence="3" id="KW-1185">Reference proteome</keyword>
<feature type="transmembrane region" description="Helical" evidence="1">
    <location>
        <begin position="12"/>
        <end position="33"/>
    </location>
</feature>
<comment type="caution">
    <text evidence="2">The sequence shown here is derived from an EMBL/GenBank/DDBJ whole genome shotgun (WGS) entry which is preliminary data.</text>
</comment>
<organism evidence="2 3">
    <name type="scientific">Puccinia sorghi</name>
    <dbReference type="NCBI Taxonomy" id="27349"/>
    <lineage>
        <taxon>Eukaryota</taxon>
        <taxon>Fungi</taxon>
        <taxon>Dikarya</taxon>
        <taxon>Basidiomycota</taxon>
        <taxon>Pucciniomycotina</taxon>
        <taxon>Pucciniomycetes</taxon>
        <taxon>Pucciniales</taxon>
        <taxon>Pucciniaceae</taxon>
        <taxon>Puccinia</taxon>
    </lineage>
</organism>
<accession>A0A0L6UBR6</accession>
<dbReference type="VEuPathDB" id="FungiDB:VP01_763g1"/>
<evidence type="ECO:0000313" key="3">
    <source>
        <dbReference type="Proteomes" id="UP000037035"/>
    </source>
</evidence>
<proteinExistence type="predicted"/>
<dbReference type="AlphaFoldDB" id="A0A0L6UBR6"/>
<sequence length="479" mass="55592">MGLQRQRLQIIRVIVVLYTGYRMVICTHCIPFWGGVCSSKAICLHFGIFCLMSMNEVVFKFSKLQKLYNCSKPFICDSIICHCSSWFQFPCIPCPQISPFQCPCPCLPFELICGLFPHNHTPLFLFQLPNFNPVCCLKNTHFFLLLLFFIFNDFFFHLFRGISSFQDHFWVWGFVCCVVGGDSWDSSLELPRLDVFFSLCLGFRAAAPIFFTKKIDLITPNLLLGVATYFLSIRDYKGELLDPLLCQMNFPCFAFIFSYFSASLSYCIERNTPYHLNKAIPFERFSEESTGMLNCLHQPSIRKVRVVNWCHYVMQANPCKMKAIKLAIDLNHHTYWYPDLFIHHPFHFMCKVSTWLLTRGSNHQNPQDNIITHWTALLSFTLVSFALHDQKPIKFIMISILFASIVHPSSSALNSLAPKPWIDIEGHALESTTNDDPNMEPINVISTKKKRNPQKAPYIWIYWGQRSQTIGWRPRWTVA</sequence>
<keyword evidence="1" id="KW-0472">Membrane</keyword>
<name>A0A0L6UBR6_9BASI</name>
<evidence type="ECO:0000256" key="1">
    <source>
        <dbReference type="SAM" id="Phobius"/>
    </source>
</evidence>
<evidence type="ECO:0000313" key="2">
    <source>
        <dbReference type="EMBL" id="KNZ45988.1"/>
    </source>
</evidence>
<feature type="transmembrane region" description="Helical" evidence="1">
    <location>
        <begin position="39"/>
        <end position="59"/>
    </location>
</feature>
<keyword evidence="1" id="KW-0812">Transmembrane</keyword>